<reference evidence="1 2" key="1">
    <citation type="submission" date="2020-04" db="EMBL/GenBank/DDBJ databases">
        <title>Ramlibacter sp. G-1-2-2 isolated from soil.</title>
        <authorList>
            <person name="Dahal R.H."/>
        </authorList>
    </citation>
    <scope>NUCLEOTIDE SEQUENCE [LARGE SCALE GENOMIC DNA]</scope>
    <source>
        <strain evidence="1 2">G-1-2-2</strain>
    </source>
</reference>
<evidence type="ECO:0000313" key="2">
    <source>
        <dbReference type="Proteomes" id="UP000541185"/>
    </source>
</evidence>
<keyword evidence="2" id="KW-1185">Reference proteome</keyword>
<sequence length="87" mass="9283">MKAERPVALHIERLVLEGLGFTPAQGALVQRAMERELTRLAARPGPWQAGAQRVAAAPALRLAGPPQPARVGRELARSLFATLRGAP</sequence>
<dbReference type="EMBL" id="JABBFX010000002">
    <property type="protein sequence ID" value="NML46846.1"/>
    <property type="molecule type" value="Genomic_DNA"/>
</dbReference>
<comment type="caution">
    <text evidence="1">The sequence shown here is derived from an EMBL/GenBank/DDBJ whole genome shotgun (WGS) entry which is preliminary data.</text>
</comment>
<dbReference type="AlphaFoldDB" id="A0A848H777"/>
<name>A0A848H777_9BURK</name>
<evidence type="ECO:0000313" key="1">
    <source>
        <dbReference type="EMBL" id="NML46846.1"/>
    </source>
</evidence>
<accession>A0A848H777</accession>
<dbReference type="RefSeq" id="WP_169421089.1">
    <property type="nucleotide sequence ID" value="NZ_JABBFX010000002.1"/>
</dbReference>
<organism evidence="1 2">
    <name type="scientific">Ramlibacter agri</name>
    <dbReference type="NCBI Taxonomy" id="2728837"/>
    <lineage>
        <taxon>Bacteria</taxon>
        <taxon>Pseudomonadati</taxon>
        <taxon>Pseudomonadota</taxon>
        <taxon>Betaproteobacteria</taxon>
        <taxon>Burkholderiales</taxon>
        <taxon>Comamonadaceae</taxon>
        <taxon>Ramlibacter</taxon>
    </lineage>
</organism>
<dbReference type="Proteomes" id="UP000541185">
    <property type="component" value="Unassembled WGS sequence"/>
</dbReference>
<proteinExistence type="predicted"/>
<gene>
    <name evidence="1" type="ORF">HHL11_24085</name>
</gene>
<protein>
    <submittedName>
        <fullName evidence="1">Uncharacterized protein</fullName>
    </submittedName>
</protein>